<evidence type="ECO:0000313" key="2">
    <source>
        <dbReference type="EMBL" id="AXK32968.1"/>
    </source>
</evidence>
<dbReference type="Proteomes" id="UP000254425">
    <property type="component" value="Chromosome"/>
</dbReference>
<dbReference type="AlphaFoldDB" id="A0A345XMV2"/>
<dbReference type="InterPro" id="IPR032708">
    <property type="entry name" value="McjB_C"/>
</dbReference>
<dbReference type="NCBIfam" id="NF033537">
    <property type="entry name" value="lasso_biosyn_B2"/>
    <property type="match status" value="1"/>
</dbReference>
<gene>
    <name evidence="2" type="ORF">DVA86_10205</name>
</gene>
<feature type="domain" description="Microcin J25-processing protein McjB C-terminal" evidence="1">
    <location>
        <begin position="21"/>
        <end position="133"/>
    </location>
</feature>
<reference evidence="2 3" key="1">
    <citation type="submission" date="2018-07" db="EMBL/GenBank/DDBJ databases">
        <title>Draft genome of the type strain Streptomyces armeniacus ATCC 15676.</title>
        <authorList>
            <person name="Labana P."/>
            <person name="Gosse J.T."/>
            <person name="Boddy C.N."/>
        </authorList>
    </citation>
    <scope>NUCLEOTIDE SEQUENCE [LARGE SCALE GENOMIC DNA]</scope>
    <source>
        <strain evidence="2 3">ATCC 15676</strain>
    </source>
</reference>
<evidence type="ECO:0000313" key="3">
    <source>
        <dbReference type="Proteomes" id="UP000254425"/>
    </source>
</evidence>
<keyword evidence="3" id="KW-1185">Reference proteome</keyword>
<name>A0A345XMV2_9ACTN</name>
<dbReference type="KEGG" id="sarm:DVA86_10205"/>
<dbReference type="Pfam" id="PF13471">
    <property type="entry name" value="Transglut_core3"/>
    <property type="match status" value="1"/>
</dbReference>
<protein>
    <submittedName>
        <fullName evidence="2">Lasso peptide biosynthesis B2 protein</fullName>
    </submittedName>
</protein>
<proteinExistence type="predicted"/>
<dbReference type="RefSeq" id="WP_208877539.1">
    <property type="nucleotide sequence ID" value="NZ_CP031320.1"/>
</dbReference>
<organism evidence="2 3">
    <name type="scientific">Streptomyces armeniacus</name>
    <dbReference type="NCBI Taxonomy" id="83291"/>
    <lineage>
        <taxon>Bacteria</taxon>
        <taxon>Bacillati</taxon>
        <taxon>Actinomycetota</taxon>
        <taxon>Actinomycetes</taxon>
        <taxon>Kitasatosporales</taxon>
        <taxon>Streptomycetaceae</taxon>
        <taxon>Streptomyces</taxon>
    </lineage>
</organism>
<sequence>MSYDVVLPTHDRLPFRRRPSALLAVAAARLLATLPPYRIGQVLRTLRRRAAPATAGQASNARLAVVTVSRRCTSPQGCLQRSLATALLCRLRGVWPTWCTGVRTQPFSAHAWVAVDGTPIDEPQAADYYTPVLAVPPRRRP</sequence>
<dbReference type="InterPro" id="IPR053521">
    <property type="entry name" value="McjB-like"/>
</dbReference>
<accession>A0A345XMV2</accession>
<dbReference type="EMBL" id="CP031320">
    <property type="protein sequence ID" value="AXK32968.1"/>
    <property type="molecule type" value="Genomic_DNA"/>
</dbReference>
<evidence type="ECO:0000259" key="1">
    <source>
        <dbReference type="Pfam" id="PF13471"/>
    </source>
</evidence>